<dbReference type="GO" id="GO:0071051">
    <property type="term" value="P:poly(A)-dependent snoRNA 3'-end processing"/>
    <property type="evidence" value="ECO:0007669"/>
    <property type="project" value="TreeGrafter"/>
</dbReference>
<evidence type="ECO:0000256" key="5">
    <source>
        <dbReference type="ARBA" id="ARBA00022552"/>
    </source>
</evidence>
<dbReference type="InterPro" id="IPR020568">
    <property type="entry name" value="Ribosomal_Su5_D2-typ_SF"/>
</dbReference>
<evidence type="ECO:0000313" key="12">
    <source>
        <dbReference type="Proteomes" id="UP000613740"/>
    </source>
</evidence>
<dbReference type="GO" id="GO:0005730">
    <property type="term" value="C:nucleolus"/>
    <property type="evidence" value="ECO:0007669"/>
    <property type="project" value="TreeGrafter"/>
</dbReference>
<dbReference type="AlphaFoldDB" id="A0A835SWS1"/>
<dbReference type="PANTHER" id="PTHR11953:SF2">
    <property type="entry name" value="EXOSOME COMPLEX COMPONENT MTR3"/>
    <property type="match status" value="1"/>
</dbReference>
<evidence type="ECO:0000259" key="9">
    <source>
        <dbReference type="Pfam" id="PF01138"/>
    </source>
</evidence>
<dbReference type="OrthoDB" id="27298at2759"/>
<dbReference type="SUPFAM" id="SSF54211">
    <property type="entry name" value="Ribosomal protein S5 domain 2-like"/>
    <property type="match status" value="1"/>
</dbReference>
<evidence type="ECO:0000259" key="10">
    <source>
        <dbReference type="Pfam" id="PF03725"/>
    </source>
</evidence>
<evidence type="ECO:0000256" key="8">
    <source>
        <dbReference type="ARBA" id="ARBA00023242"/>
    </source>
</evidence>
<dbReference type="SUPFAM" id="SSF55666">
    <property type="entry name" value="Ribonuclease PH domain 2-like"/>
    <property type="match status" value="1"/>
</dbReference>
<evidence type="ECO:0000313" key="11">
    <source>
        <dbReference type="EMBL" id="KAG2431358.1"/>
    </source>
</evidence>
<dbReference type="GO" id="GO:0000177">
    <property type="term" value="C:cytoplasmic exosome (RNase complex)"/>
    <property type="evidence" value="ECO:0007669"/>
    <property type="project" value="TreeGrafter"/>
</dbReference>
<dbReference type="InterPro" id="IPR027408">
    <property type="entry name" value="PNPase/RNase_PH_dom_sf"/>
</dbReference>
<keyword evidence="7" id="KW-0694">RNA-binding</keyword>
<comment type="subcellular location">
    <subcellularLocation>
        <location evidence="2">Cytoplasm</location>
    </subcellularLocation>
    <subcellularLocation>
        <location evidence="1">Nucleus</location>
    </subcellularLocation>
</comment>
<dbReference type="GO" id="GO:0006364">
    <property type="term" value="P:rRNA processing"/>
    <property type="evidence" value="ECO:0007669"/>
    <property type="project" value="UniProtKB-KW"/>
</dbReference>
<sequence>MTEPMEASTSGGRADGRGAEEFRSVFFKTRVLSQAKGSAYVEFGTCKVMVGVFGPRQSEVKLGFTDTGRLNCEVRFTTFAAARLNKAELGALESSAASALQQALEAALQLDKFPKAVFDVSALVLEGAGWAGGDTGALVCGASLALADAGVEGLDLVPGCGVSKTAAGELLLDPSPEEAAAEEAGLVLAVLPQLNEVTLLSVRGRWADSELQAGLELALGGCAQLRAHMRDCLLAALAEPRAPA</sequence>
<dbReference type="EMBL" id="JAEHOD010000073">
    <property type="protein sequence ID" value="KAG2431358.1"/>
    <property type="molecule type" value="Genomic_DNA"/>
</dbReference>
<proteinExistence type="inferred from homology"/>
<name>A0A835SWS1_9CHLO</name>
<dbReference type="InterPro" id="IPR036345">
    <property type="entry name" value="ExoRNase_PH_dom2_sf"/>
</dbReference>
<reference evidence="11" key="1">
    <citation type="journal article" date="2020" name="bioRxiv">
        <title>Comparative genomics of Chlamydomonas.</title>
        <authorList>
            <person name="Craig R.J."/>
            <person name="Hasan A.R."/>
            <person name="Ness R.W."/>
            <person name="Keightley P.D."/>
        </authorList>
    </citation>
    <scope>NUCLEOTIDE SEQUENCE</scope>
    <source>
        <strain evidence="11">CCAP 11/173</strain>
    </source>
</reference>
<dbReference type="InterPro" id="IPR050080">
    <property type="entry name" value="RNase_PH"/>
</dbReference>
<dbReference type="GO" id="GO:0071028">
    <property type="term" value="P:nuclear mRNA surveillance"/>
    <property type="evidence" value="ECO:0007669"/>
    <property type="project" value="TreeGrafter"/>
</dbReference>
<comment type="similarity">
    <text evidence="3">Belongs to the RNase PH family.</text>
</comment>
<keyword evidence="12" id="KW-1185">Reference proteome</keyword>
<evidence type="ECO:0000256" key="7">
    <source>
        <dbReference type="ARBA" id="ARBA00022884"/>
    </source>
</evidence>
<dbReference type="Proteomes" id="UP000613740">
    <property type="component" value="Unassembled WGS sequence"/>
</dbReference>
<dbReference type="GO" id="GO:0034475">
    <property type="term" value="P:U4 snRNA 3'-end processing"/>
    <property type="evidence" value="ECO:0007669"/>
    <property type="project" value="TreeGrafter"/>
</dbReference>
<dbReference type="GO" id="GO:0003723">
    <property type="term" value="F:RNA binding"/>
    <property type="evidence" value="ECO:0007669"/>
    <property type="project" value="UniProtKB-KW"/>
</dbReference>
<dbReference type="Pfam" id="PF01138">
    <property type="entry name" value="RNase_PH"/>
    <property type="match status" value="1"/>
</dbReference>
<keyword evidence="6" id="KW-0271">Exosome</keyword>
<evidence type="ECO:0000256" key="3">
    <source>
        <dbReference type="ARBA" id="ARBA00006678"/>
    </source>
</evidence>
<evidence type="ECO:0000256" key="4">
    <source>
        <dbReference type="ARBA" id="ARBA00022490"/>
    </source>
</evidence>
<feature type="domain" description="Exoribonuclease phosphorolytic" evidence="9">
    <location>
        <begin position="21"/>
        <end position="152"/>
    </location>
</feature>
<dbReference type="InterPro" id="IPR001247">
    <property type="entry name" value="ExoRNase_PH_dom1"/>
</dbReference>
<organism evidence="11 12">
    <name type="scientific">Chlamydomonas schloesseri</name>
    <dbReference type="NCBI Taxonomy" id="2026947"/>
    <lineage>
        <taxon>Eukaryota</taxon>
        <taxon>Viridiplantae</taxon>
        <taxon>Chlorophyta</taxon>
        <taxon>core chlorophytes</taxon>
        <taxon>Chlorophyceae</taxon>
        <taxon>CS clade</taxon>
        <taxon>Chlamydomonadales</taxon>
        <taxon>Chlamydomonadaceae</taxon>
        <taxon>Chlamydomonas</taxon>
    </lineage>
</organism>
<comment type="caution">
    <text evidence="11">The sequence shown here is derived from an EMBL/GenBank/DDBJ whole genome shotgun (WGS) entry which is preliminary data.</text>
</comment>
<dbReference type="CDD" id="cd11371">
    <property type="entry name" value="RNase_PH_MTR3"/>
    <property type="match status" value="1"/>
</dbReference>
<evidence type="ECO:0000256" key="6">
    <source>
        <dbReference type="ARBA" id="ARBA00022835"/>
    </source>
</evidence>
<evidence type="ECO:0000256" key="1">
    <source>
        <dbReference type="ARBA" id="ARBA00004123"/>
    </source>
</evidence>
<dbReference type="Gene3D" id="3.30.230.70">
    <property type="entry name" value="GHMP Kinase, N-terminal domain"/>
    <property type="match status" value="1"/>
</dbReference>
<accession>A0A835SWS1</accession>
<protein>
    <submittedName>
        <fullName evidence="11">Uncharacterized protein</fullName>
    </submittedName>
</protein>
<keyword evidence="4" id="KW-0963">Cytoplasm</keyword>
<dbReference type="GO" id="GO:0000176">
    <property type="term" value="C:nuclear exosome (RNase complex)"/>
    <property type="evidence" value="ECO:0007669"/>
    <property type="project" value="TreeGrafter"/>
</dbReference>
<dbReference type="GO" id="GO:0016075">
    <property type="term" value="P:rRNA catabolic process"/>
    <property type="evidence" value="ECO:0007669"/>
    <property type="project" value="TreeGrafter"/>
</dbReference>
<dbReference type="Pfam" id="PF03725">
    <property type="entry name" value="RNase_PH_C"/>
    <property type="match status" value="1"/>
</dbReference>
<dbReference type="InterPro" id="IPR015847">
    <property type="entry name" value="ExoRNase_PH_dom2"/>
</dbReference>
<feature type="domain" description="Exoribonuclease phosphorolytic" evidence="10">
    <location>
        <begin position="168"/>
        <end position="219"/>
    </location>
</feature>
<gene>
    <name evidence="11" type="ORF">HYH02_013347</name>
</gene>
<keyword evidence="5" id="KW-0698">rRNA processing</keyword>
<dbReference type="PANTHER" id="PTHR11953">
    <property type="entry name" value="EXOSOME COMPLEX COMPONENT"/>
    <property type="match status" value="1"/>
</dbReference>
<keyword evidence="8" id="KW-0539">Nucleus</keyword>
<evidence type="ECO:0000256" key="2">
    <source>
        <dbReference type="ARBA" id="ARBA00004496"/>
    </source>
</evidence>